<protein>
    <submittedName>
        <fullName evidence="3">Uncharacterized protein</fullName>
    </submittedName>
</protein>
<feature type="transmembrane region" description="Helical" evidence="1">
    <location>
        <begin position="102"/>
        <end position="124"/>
    </location>
</feature>
<sequence>MNFWIILIGICFSLTCALNAVGVFTPSWIIPSGRIASGSLKGLNGFGIVPCRDSVTKEFPWFGVSSILMYITVGFSILILFAYILIVFKIYQDGFEQSLRKWINSIGALSLIIFTLTFISVLLIGADLQTMNTAYTPITFSLGYSPWLCVGSCVFLIILVIPSFYFSNERIKDHQTFYS</sequence>
<dbReference type="InParanoid" id="G0NS85"/>
<keyword evidence="1" id="KW-0472">Membrane</keyword>
<reference evidence="4" key="1">
    <citation type="submission" date="2011-07" db="EMBL/GenBank/DDBJ databases">
        <authorList>
            <consortium name="Caenorhabditis brenneri Sequencing and Analysis Consortium"/>
            <person name="Wilson R.K."/>
        </authorList>
    </citation>
    <scope>NUCLEOTIDE SEQUENCE [LARGE SCALE GENOMIC DNA]</scope>
    <source>
        <strain evidence="4">PB2801</strain>
    </source>
</reference>
<organism evidence="4">
    <name type="scientific">Caenorhabditis brenneri</name>
    <name type="common">Nematode worm</name>
    <dbReference type="NCBI Taxonomy" id="135651"/>
    <lineage>
        <taxon>Eukaryota</taxon>
        <taxon>Metazoa</taxon>
        <taxon>Ecdysozoa</taxon>
        <taxon>Nematoda</taxon>
        <taxon>Chromadorea</taxon>
        <taxon>Rhabditida</taxon>
        <taxon>Rhabditina</taxon>
        <taxon>Rhabditomorpha</taxon>
        <taxon>Rhabditoidea</taxon>
        <taxon>Rhabditidae</taxon>
        <taxon>Peloderinae</taxon>
        <taxon>Caenorhabditis</taxon>
    </lineage>
</organism>
<dbReference type="GO" id="GO:0045087">
    <property type="term" value="P:innate immune response"/>
    <property type="evidence" value="ECO:0007669"/>
    <property type="project" value="TreeGrafter"/>
</dbReference>
<dbReference type="InterPro" id="IPR009545">
    <property type="entry name" value="Claudin-like"/>
</dbReference>
<dbReference type="OrthoDB" id="5897987at2759"/>
<dbReference type="Proteomes" id="UP000008068">
    <property type="component" value="Unassembled WGS sequence"/>
</dbReference>
<evidence type="ECO:0000313" key="3">
    <source>
        <dbReference type="EMBL" id="EGT36654.1"/>
    </source>
</evidence>
<dbReference type="OMA" id="IVACVIM"/>
<name>G0NS85_CAEBE</name>
<dbReference type="eggNOG" id="ENOG502TJX9">
    <property type="taxonomic scope" value="Eukaryota"/>
</dbReference>
<gene>
    <name evidence="3" type="ORF">CAEBREN_18355</name>
</gene>
<dbReference type="PANTHER" id="PTHR34151">
    <property type="entry name" value="PROTEIN CBG24195"/>
    <property type="match status" value="1"/>
</dbReference>
<feature type="chain" id="PRO_5003406233" evidence="2">
    <location>
        <begin position="18"/>
        <end position="179"/>
    </location>
</feature>
<keyword evidence="1" id="KW-1133">Transmembrane helix</keyword>
<proteinExistence type="predicted"/>
<dbReference type="HOGENOM" id="CLU_119689_0_0_1"/>
<dbReference type="FunCoup" id="G0NS85">
    <property type="interactions" value="227"/>
</dbReference>
<feature type="transmembrane region" description="Helical" evidence="1">
    <location>
        <begin position="144"/>
        <end position="166"/>
    </location>
</feature>
<keyword evidence="2" id="KW-0732">Signal</keyword>
<dbReference type="Pfam" id="PF06653">
    <property type="entry name" value="Claudin_3"/>
    <property type="match status" value="1"/>
</dbReference>
<evidence type="ECO:0000313" key="4">
    <source>
        <dbReference type="Proteomes" id="UP000008068"/>
    </source>
</evidence>
<keyword evidence="4" id="KW-1185">Reference proteome</keyword>
<dbReference type="EMBL" id="GL379936">
    <property type="protein sequence ID" value="EGT36654.1"/>
    <property type="molecule type" value="Genomic_DNA"/>
</dbReference>
<feature type="transmembrane region" description="Helical" evidence="1">
    <location>
        <begin position="67"/>
        <end position="90"/>
    </location>
</feature>
<evidence type="ECO:0000256" key="2">
    <source>
        <dbReference type="SAM" id="SignalP"/>
    </source>
</evidence>
<feature type="signal peptide" evidence="2">
    <location>
        <begin position="1"/>
        <end position="17"/>
    </location>
</feature>
<evidence type="ECO:0000256" key="1">
    <source>
        <dbReference type="SAM" id="Phobius"/>
    </source>
</evidence>
<keyword evidence="1" id="KW-0812">Transmembrane</keyword>
<dbReference type="AlphaFoldDB" id="G0NS85"/>
<dbReference type="PANTHER" id="PTHR34151:SF1">
    <property type="entry name" value="CASP-LIKE PROTEIN-RELATED"/>
    <property type="match status" value="1"/>
</dbReference>
<accession>G0NS85</accession>